<reference evidence="2 3" key="1">
    <citation type="journal article" date="2022" name="Nat. Plants">
        <title>Genomes of leafy and leafless Platanthera orchids illuminate the evolution of mycoheterotrophy.</title>
        <authorList>
            <person name="Li M.H."/>
            <person name="Liu K.W."/>
            <person name="Li Z."/>
            <person name="Lu H.C."/>
            <person name="Ye Q.L."/>
            <person name="Zhang D."/>
            <person name="Wang J.Y."/>
            <person name="Li Y.F."/>
            <person name="Zhong Z.M."/>
            <person name="Liu X."/>
            <person name="Yu X."/>
            <person name="Liu D.K."/>
            <person name="Tu X.D."/>
            <person name="Liu B."/>
            <person name="Hao Y."/>
            <person name="Liao X.Y."/>
            <person name="Jiang Y.T."/>
            <person name="Sun W.H."/>
            <person name="Chen J."/>
            <person name="Chen Y.Q."/>
            <person name="Ai Y."/>
            <person name="Zhai J.W."/>
            <person name="Wu S.S."/>
            <person name="Zhou Z."/>
            <person name="Hsiao Y.Y."/>
            <person name="Wu W.L."/>
            <person name="Chen Y.Y."/>
            <person name="Lin Y.F."/>
            <person name="Hsu J.L."/>
            <person name="Li C.Y."/>
            <person name="Wang Z.W."/>
            <person name="Zhao X."/>
            <person name="Zhong W.Y."/>
            <person name="Ma X.K."/>
            <person name="Ma L."/>
            <person name="Huang J."/>
            <person name="Chen G.Z."/>
            <person name="Huang M.Z."/>
            <person name="Huang L."/>
            <person name="Peng D.H."/>
            <person name="Luo Y.B."/>
            <person name="Zou S.Q."/>
            <person name="Chen S.P."/>
            <person name="Lan S."/>
            <person name="Tsai W.C."/>
            <person name="Van de Peer Y."/>
            <person name="Liu Z.J."/>
        </authorList>
    </citation>
    <scope>NUCLEOTIDE SEQUENCE [LARGE SCALE GENOMIC DNA]</scope>
    <source>
        <strain evidence="2">Lor288</strain>
    </source>
</reference>
<keyword evidence="3" id="KW-1185">Reference proteome</keyword>
<evidence type="ECO:0000256" key="1">
    <source>
        <dbReference type="SAM" id="Coils"/>
    </source>
</evidence>
<evidence type="ECO:0000313" key="3">
    <source>
        <dbReference type="Proteomes" id="UP001412067"/>
    </source>
</evidence>
<dbReference type="EMBL" id="JBBWWR010000012">
    <property type="protein sequence ID" value="KAK8958949.1"/>
    <property type="molecule type" value="Genomic_DNA"/>
</dbReference>
<dbReference type="Proteomes" id="UP001412067">
    <property type="component" value="Unassembled WGS sequence"/>
</dbReference>
<protein>
    <submittedName>
        <fullName evidence="2">Uncharacterized protein</fullName>
    </submittedName>
</protein>
<proteinExistence type="predicted"/>
<gene>
    <name evidence="2" type="ORF">KSP40_PGU005676</name>
</gene>
<keyword evidence="1" id="KW-0175">Coiled coil</keyword>
<organism evidence="2 3">
    <name type="scientific">Platanthera guangdongensis</name>
    <dbReference type="NCBI Taxonomy" id="2320717"/>
    <lineage>
        <taxon>Eukaryota</taxon>
        <taxon>Viridiplantae</taxon>
        <taxon>Streptophyta</taxon>
        <taxon>Embryophyta</taxon>
        <taxon>Tracheophyta</taxon>
        <taxon>Spermatophyta</taxon>
        <taxon>Magnoliopsida</taxon>
        <taxon>Liliopsida</taxon>
        <taxon>Asparagales</taxon>
        <taxon>Orchidaceae</taxon>
        <taxon>Orchidoideae</taxon>
        <taxon>Orchideae</taxon>
        <taxon>Orchidinae</taxon>
        <taxon>Platanthera</taxon>
    </lineage>
</organism>
<dbReference type="PANTHER" id="PTHR31509">
    <property type="entry name" value="BPS1-LIKE PROTEIN"/>
    <property type="match status" value="1"/>
</dbReference>
<comment type="caution">
    <text evidence="2">The sequence shown here is derived from an EMBL/GenBank/DDBJ whole genome shotgun (WGS) entry which is preliminary data.</text>
</comment>
<evidence type="ECO:0000313" key="2">
    <source>
        <dbReference type="EMBL" id="KAK8958949.1"/>
    </source>
</evidence>
<name>A0ABR2M4A0_9ASPA</name>
<accession>A0ABR2M4A0</accession>
<sequence length="397" mass="44569">MRKRVCSRVQSFPTPDSKVAYPSSLLTTSDEFSAPKLKNIRHVRQISADHLSKVLDEAIDAHMMCMTLTMGSICSTTGRNSDWNFINCYLDNTVLLLDACNSMHHRLENIKGFIRSIPIGLHCLEGEHERSATVLRRAAAALESSCLRDRQHSSKMEKSMSRIRTFGKKLSMTYQDTNGSISPEIYKGLSVSFAMAVLAIGNLSSATSFSSQRTGFQPPNMEPKVEPWTKLKNELSKKIKMFPKKTEEFVLMEELKVADIAVQTLLKFTLAVQLGNDSVIRRTAVKVLVGELRSRREQLEKALPQLEQKIGELYRLIVALRMSILGYLSVAQMEDKVGLAKSCSWRESQMGPSTARLQVARKWIIVQTNLTKRACSLGRIGYSLRLIQSAAIKPKLL</sequence>
<feature type="coiled-coil region" evidence="1">
    <location>
        <begin position="289"/>
        <end position="316"/>
    </location>
</feature>